<name>A0A4V5MKF2_9ACTN</name>
<keyword evidence="3" id="KW-1185">Reference proteome</keyword>
<feature type="compositionally biased region" description="Basic and acidic residues" evidence="1">
    <location>
        <begin position="113"/>
        <end position="125"/>
    </location>
</feature>
<protein>
    <submittedName>
        <fullName evidence="2">Uncharacterized protein</fullName>
    </submittedName>
</protein>
<accession>A0A4V5MKF2</accession>
<dbReference type="EMBL" id="SUMB01000005">
    <property type="protein sequence ID" value="TJZ52998.1"/>
    <property type="molecule type" value="Genomic_DNA"/>
</dbReference>
<evidence type="ECO:0000256" key="1">
    <source>
        <dbReference type="SAM" id="MobiDB-lite"/>
    </source>
</evidence>
<evidence type="ECO:0000313" key="3">
    <source>
        <dbReference type="Proteomes" id="UP000308697"/>
    </source>
</evidence>
<proteinExistence type="predicted"/>
<feature type="compositionally biased region" description="Gly residues" evidence="1">
    <location>
        <begin position="29"/>
        <end position="40"/>
    </location>
</feature>
<dbReference type="RefSeq" id="WP_136741010.1">
    <property type="nucleotide sequence ID" value="NZ_SUMB01000005.1"/>
</dbReference>
<dbReference type="OrthoDB" id="4250485at2"/>
<feature type="region of interest" description="Disordered" evidence="1">
    <location>
        <begin position="17"/>
        <end position="52"/>
    </location>
</feature>
<sequence length="265" mass="27486">MPDLPDYFDRLLARHAPASAAGPLPPGTPAGGPDGGGGGRPARVRPRLPGPFERIEALRGARDTFDDEAAVPALLAPPAPQLRLPDGPFSPIEREVRTTERETVLRTGPAVRDASDAPDGSRRPDAPLLRPAASPAPPARPGSGTEGVRTGRRTAASPGDDGTAGRAPGPRTGPRADRATATASPATPLQPRSHETAARTAARQAASGRRGGRPAERVVHVQIGRLEVTAAGGPDRTAATRPERTVRPGPALSLADYLSRDEKRN</sequence>
<comment type="caution">
    <text evidence="2">The sequence shown here is derived from an EMBL/GenBank/DDBJ whole genome shotgun (WGS) entry which is preliminary data.</text>
</comment>
<feature type="region of interest" description="Disordered" evidence="1">
    <location>
        <begin position="73"/>
        <end position="265"/>
    </location>
</feature>
<feature type="compositionally biased region" description="Basic and acidic residues" evidence="1">
    <location>
        <begin position="92"/>
        <end position="104"/>
    </location>
</feature>
<gene>
    <name evidence="2" type="ORF">FCH28_17720</name>
</gene>
<evidence type="ECO:0000313" key="2">
    <source>
        <dbReference type="EMBL" id="TJZ52998.1"/>
    </source>
</evidence>
<organism evidence="2 3">
    <name type="scientific">Streptomyces piniterrae</name>
    <dbReference type="NCBI Taxonomy" id="2571125"/>
    <lineage>
        <taxon>Bacteria</taxon>
        <taxon>Bacillati</taxon>
        <taxon>Actinomycetota</taxon>
        <taxon>Actinomycetes</taxon>
        <taxon>Kitasatosporales</taxon>
        <taxon>Streptomycetaceae</taxon>
        <taxon>Streptomyces</taxon>
    </lineage>
</organism>
<dbReference type="Proteomes" id="UP000308697">
    <property type="component" value="Unassembled WGS sequence"/>
</dbReference>
<feature type="compositionally biased region" description="Low complexity" evidence="1">
    <location>
        <begin position="198"/>
        <end position="208"/>
    </location>
</feature>
<dbReference type="AlphaFoldDB" id="A0A4V5MKF2"/>
<reference evidence="2 3" key="1">
    <citation type="submission" date="2019-04" db="EMBL/GenBank/DDBJ databases">
        <title>Streptomyces piniterrae sp. nov., a heliquinomycin-producing actinomycete isolated from rhizosphere soil of Pinus yunnanensis.</title>
        <authorList>
            <person name="Zhuang X."/>
            <person name="Zhao J."/>
        </authorList>
    </citation>
    <scope>NUCLEOTIDE SEQUENCE [LARGE SCALE GENOMIC DNA]</scope>
    <source>
        <strain evidence="3">jys28</strain>
    </source>
</reference>